<evidence type="ECO:0008006" key="5">
    <source>
        <dbReference type="Google" id="ProtNLM"/>
    </source>
</evidence>
<feature type="domain" description="Non-reducing end beta-L-arabinofuranosidase-like GH127 catalytic" evidence="1">
    <location>
        <begin position="19"/>
        <end position="419"/>
    </location>
</feature>
<evidence type="ECO:0000313" key="3">
    <source>
        <dbReference type="EMBL" id="PWT29229.1"/>
    </source>
</evidence>
<keyword evidence="4" id="KW-1185">Reference proteome</keyword>
<accession>A0A317G732</accession>
<reference evidence="3 4" key="1">
    <citation type="submission" date="2017-09" db="EMBL/GenBank/DDBJ databases">
        <title>High-quality draft genome sequence of Butyrivibrio fibrisolvens INBov1, isolated from cow rumen.</title>
        <authorList>
            <person name="Rodriguez Hernaez J."/>
            <person name="Rivarola M."/>
            <person name="Paniego N."/>
            <person name="Cravero S."/>
            <person name="Ceron Cucchi M."/>
            <person name="Martinez M.C."/>
        </authorList>
    </citation>
    <scope>NUCLEOTIDE SEQUENCE [LARGE SCALE GENOMIC DNA]</scope>
    <source>
        <strain evidence="3 4">INBov1</strain>
    </source>
</reference>
<dbReference type="SUPFAM" id="SSF48208">
    <property type="entry name" value="Six-hairpin glycosidases"/>
    <property type="match status" value="1"/>
</dbReference>
<protein>
    <recommendedName>
        <fullName evidence="5">Glycoside hydrolase family 127 protein</fullName>
    </recommendedName>
</protein>
<dbReference type="Pfam" id="PF07944">
    <property type="entry name" value="Beta-AFase-like_GH127_cat"/>
    <property type="match status" value="1"/>
</dbReference>
<organism evidence="3 4">
    <name type="scientific">Butyrivibrio fibrisolvens</name>
    <dbReference type="NCBI Taxonomy" id="831"/>
    <lineage>
        <taxon>Bacteria</taxon>
        <taxon>Bacillati</taxon>
        <taxon>Bacillota</taxon>
        <taxon>Clostridia</taxon>
        <taxon>Lachnospirales</taxon>
        <taxon>Lachnospiraceae</taxon>
        <taxon>Butyrivibrio</taxon>
    </lineage>
</organism>
<sequence length="802" mass="90344">MEVQMSGTITKIRNIGLENVMVTDQYMVNAFEKEIDYLLSIDDDRMLAGFRDTAGIDMKGAVRYEGWENMLIGGHTMGHYLTALAQSYANPCASSEVRKTIKDKIDYIITSLLECQKNSKGKEGFIFGAAILDRDNVEVQFDNVERCQTHIITQAWVPWYTMHKILAGILDVYRFTGSSDALTLAKGIGDWTYNRASSWGQELNEIVISTEYGGMNDALYLLYSFTGEDRYAKAAHFFDQDKLFKRIEAGAPNALDGLHANTTIPKFLGAIARYVYVHGRTVDGEVVDATQYLKFAEVFFDMVVNKHTYVTGGNSEWEHFGLDKVLDAERTNANNETCNTYNMLKLAKVLFEVTGDVKYLDYYEKTFINSILSSQNPETGMTTYFQPMATGYFKTYGERFNKFWCCTGTGMENFTKLGDSFYYEDDDKVYIGLYMGSKLYTKGKDDKEIVYTVDADLLDKDTAKIILSGDSDNLKKLALRIPYWLDGDLEITVNGSKASFDKENGFAVIKDDLQKGDIVSIRLPMKLYAQSLPDENRAMALCYGPYVLSADLGDKDLNTTTTGVDVTIPADKIVESEYIIIPDGKSAKDIADNITDYVMPVIAAGCKAAFKVCGCDYIFSPHFLKYRHRYGIYFYYMTDSERRDDLAKGRGGKANILDMIEAGYGQYENDDLHDMQDNGSIGTTSPITSRKATPGGSFTYRMIVAPWRPCSLGVTVLTEDDGKKLTISVADEVIFDKILDHTKYVEDNKVSKYTIETQIPEELLKKAQRVTAYGKEYLVVPVRFEGDKDIESARITDFVTIR</sequence>
<dbReference type="EMBL" id="NXNG01000001">
    <property type="protein sequence ID" value="PWT29229.1"/>
    <property type="molecule type" value="Genomic_DNA"/>
</dbReference>
<name>A0A317G732_BUTFI</name>
<dbReference type="Pfam" id="PF20736">
    <property type="entry name" value="Glyco_hydro127M"/>
    <property type="match status" value="1"/>
</dbReference>
<proteinExistence type="predicted"/>
<dbReference type="AlphaFoldDB" id="A0A317G732"/>
<dbReference type="Proteomes" id="UP000245488">
    <property type="component" value="Chromosome"/>
</dbReference>
<comment type="caution">
    <text evidence="3">The sequence shown here is derived from an EMBL/GenBank/DDBJ whole genome shotgun (WGS) entry which is preliminary data.</text>
</comment>
<dbReference type="GO" id="GO:0005975">
    <property type="term" value="P:carbohydrate metabolic process"/>
    <property type="evidence" value="ECO:0007669"/>
    <property type="project" value="InterPro"/>
</dbReference>
<dbReference type="PANTHER" id="PTHR31151:SF0">
    <property type="entry name" value="PROLINE-TRNA LIGASE (DUF1680)"/>
    <property type="match status" value="1"/>
</dbReference>
<evidence type="ECO:0000259" key="2">
    <source>
        <dbReference type="Pfam" id="PF20736"/>
    </source>
</evidence>
<dbReference type="InterPro" id="IPR049046">
    <property type="entry name" value="Beta-AFase-like_GH127_middle"/>
</dbReference>
<gene>
    <name evidence="3" type="ORF">CPT75_20060</name>
</gene>
<dbReference type="PANTHER" id="PTHR31151">
    <property type="entry name" value="PROLINE-TRNA LIGASE (DUF1680)"/>
    <property type="match status" value="1"/>
</dbReference>
<feature type="domain" description="Non-reducing end beta-L-arabinofuranosidase-like GH127 middle" evidence="2">
    <location>
        <begin position="429"/>
        <end position="525"/>
    </location>
</feature>
<dbReference type="InterPro" id="IPR012878">
    <property type="entry name" value="Beta-AFase-like_GH127_cat"/>
</dbReference>
<evidence type="ECO:0000313" key="4">
    <source>
        <dbReference type="Proteomes" id="UP000245488"/>
    </source>
</evidence>
<evidence type="ECO:0000259" key="1">
    <source>
        <dbReference type="Pfam" id="PF07944"/>
    </source>
</evidence>
<dbReference type="InterPro" id="IPR008928">
    <property type="entry name" value="6-hairpin_glycosidase_sf"/>
</dbReference>